<dbReference type="InterPro" id="IPR019787">
    <property type="entry name" value="Znf_PHD-finger"/>
</dbReference>
<proteinExistence type="predicted"/>
<dbReference type="AlphaFoldDB" id="A0A3Q3VLK7"/>
<organism evidence="6 7">
    <name type="scientific">Mola mola</name>
    <name type="common">Ocean sunfish</name>
    <name type="synonym">Tetraodon mola</name>
    <dbReference type="NCBI Taxonomy" id="94237"/>
    <lineage>
        <taxon>Eukaryota</taxon>
        <taxon>Metazoa</taxon>
        <taxon>Chordata</taxon>
        <taxon>Craniata</taxon>
        <taxon>Vertebrata</taxon>
        <taxon>Euteleostomi</taxon>
        <taxon>Actinopterygii</taxon>
        <taxon>Neopterygii</taxon>
        <taxon>Teleostei</taxon>
        <taxon>Neoteleostei</taxon>
        <taxon>Acanthomorphata</taxon>
        <taxon>Eupercaria</taxon>
        <taxon>Tetraodontiformes</taxon>
        <taxon>Molidae</taxon>
        <taxon>Mola</taxon>
    </lineage>
</organism>
<dbReference type="PANTHER" id="PTHR46386:SF1">
    <property type="entry name" value="NUCLEAR BODY PROTEIN SP140-LIKE PROTEIN"/>
    <property type="match status" value="1"/>
</dbReference>
<dbReference type="GO" id="GO:0005634">
    <property type="term" value="C:nucleus"/>
    <property type="evidence" value="ECO:0007669"/>
    <property type="project" value="TreeGrafter"/>
</dbReference>
<keyword evidence="1" id="KW-0479">Metal-binding</keyword>
<dbReference type="CDD" id="cd15541">
    <property type="entry name" value="PHD_TIF1_like"/>
    <property type="match status" value="1"/>
</dbReference>
<reference evidence="6" key="2">
    <citation type="submission" date="2025-09" db="UniProtKB">
        <authorList>
            <consortium name="Ensembl"/>
        </authorList>
    </citation>
    <scope>IDENTIFICATION</scope>
</reference>
<dbReference type="Gene3D" id="3.30.40.10">
    <property type="entry name" value="Zinc/RING finger domain, C3HC4 (zinc finger)"/>
    <property type="match status" value="1"/>
</dbReference>
<dbReference type="InterPro" id="IPR043563">
    <property type="entry name" value="Sp110/Sp140/Sp140L-like"/>
</dbReference>
<dbReference type="GO" id="GO:0000981">
    <property type="term" value="F:DNA-binding transcription factor activity, RNA polymerase II-specific"/>
    <property type="evidence" value="ECO:0007669"/>
    <property type="project" value="TreeGrafter"/>
</dbReference>
<dbReference type="GO" id="GO:0008270">
    <property type="term" value="F:zinc ion binding"/>
    <property type="evidence" value="ECO:0007669"/>
    <property type="project" value="UniProtKB-KW"/>
</dbReference>
<sequence>MARWQPQPAPPPWTWYQSVRLPRSGPEPLQGGAPSNSMCPQQGRSFMVPLLSHASPTRSLLSPGFMPQAPLDDSDERLCTVCQTGGDLLRCYNCPKVFHLSCHVPTLHKFPRQLNLYQNDRKREGTVHLMI</sequence>
<evidence type="ECO:0000256" key="3">
    <source>
        <dbReference type="ARBA" id="ARBA00022833"/>
    </source>
</evidence>
<dbReference type="STRING" id="94237.ENSMMOP00000001283"/>
<name>A0A3Q3VLK7_MOLML</name>
<keyword evidence="3" id="KW-0862">Zinc</keyword>
<evidence type="ECO:0000259" key="5">
    <source>
        <dbReference type="Pfam" id="PF00628"/>
    </source>
</evidence>
<evidence type="ECO:0000313" key="7">
    <source>
        <dbReference type="Proteomes" id="UP000261620"/>
    </source>
</evidence>
<dbReference type="PANTHER" id="PTHR46386">
    <property type="entry name" value="NUCLEAR BODY PROTEIN SP140"/>
    <property type="match status" value="1"/>
</dbReference>
<keyword evidence="7" id="KW-1185">Reference proteome</keyword>
<accession>A0A3Q3VLK7</accession>
<keyword evidence="2" id="KW-0863">Zinc-finger</keyword>
<dbReference type="Ensembl" id="ENSMMOT00000001311.1">
    <property type="protein sequence ID" value="ENSMMOP00000001283.1"/>
    <property type="gene ID" value="ENSMMOG00000001088.1"/>
</dbReference>
<dbReference type="Pfam" id="PF00628">
    <property type="entry name" value="PHD"/>
    <property type="match status" value="1"/>
</dbReference>
<protein>
    <recommendedName>
        <fullName evidence="5">PHD-type domain-containing protein</fullName>
    </recommendedName>
</protein>
<reference evidence="6" key="1">
    <citation type="submission" date="2025-08" db="UniProtKB">
        <authorList>
            <consortium name="Ensembl"/>
        </authorList>
    </citation>
    <scope>IDENTIFICATION</scope>
</reference>
<evidence type="ECO:0000256" key="1">
    <source>
        <dbReference type="ARBA" id="ARBA00022723"/>
    </source>
</evidence>
<evidence type="ECO:0000256" key="4">
    <source>
        <dbReference type="SAM" id="MobiDB-lite"/>
    </source>
</evidence>
<dbReference type="InterPro" id="IPR011011">
    <property type="entry name" value="Znf_FYVE_PHD"/>
</dbReference>
<dbReference type="Proteomes" id="UP000261620">
    <property type="component" value="Unplaced"/>
</dbReference>
<feature type="domain" description="PHD-type" evidence="5">
    <location>
        <begin position="79"/>
        <end position="109"/>
    </location>
</feature>
<evidence type="ECO:0000313" key="6">
    <source>
        <dbReference type="Ensembl" id="ENSMMOP00000001283.1"/>
    </source>
</evidence>
<feature type="region of interest" description="Disordered" evidence="4">
    <location>
        <begin position="1"/>
        <end position="40"/>
    </location>
</feature>
<dbReference type="SUPFAM" id="SSF57903">
    <property type="entry name" value="FYVE/PHD zinc finger"/>
    <property type="match status" value="1"/>
</dbReference>
<dbReference type="InterPro" id="IPR013083">
    <property type="entry name" value="Znf_RING/FYVE/PHD"/>
</dbReference>
<evidence type="ECO:0000256" key="2">
    <source>
        <dbReference type="ARBA" id="ARBA00022771"/>
    </source>
</evidence>